<sequence>MVTRLRPWIAAALALAIVGLGHAYLRRWGRALLWLVTVVGASIALHSVANVAPVNPITNPEGVPSVVLLPITALVVLSAIDAFVLGKRDRDRARTATVGRGGMNGQSGSSHADRRSGDTAATTGTERPPTRNAVPAAPEEMPAVTCPHCGKETDAELDFCHWCTEPLPAAEENAVDGVERGS</sequence>
<dbReference type="Proteomes" id="UP000199215">
    <property type="component" value="Unassembled WGS sequence"/>
</dbReference>
<protein>
    <recommendedName>
        <fullName evidence="3">DUF7575 domain-containing protein</fullName>
    </recommendedName>
</protein>
<dbReference type="STRING" id="1267564.SAMN05192561_101314"/>
<feature type="transmembrane region" description="Helical" evidence="2">
    <location>
        <begin position="32"/>
        <end position="54"/>
    </location>
</feature>
<organism evidence="4 5">
    <name type="scientific">Halopenitus malekzadehii</name>
    <dbReference type="NCBI Taxonomy" id="1267564"/>
    <lineage>
        <taxon>Archaea</taxon>
        <taxon>Methanobacteriati</taxon>
        <taxon>Methanobacteriota</taxon>
        <taxon>Stenosarchaea group</taxon>
        <taxon>Halobacteria</taxon>
        <taxon>Halobacteriales</taxon>
        <taxon>Haloferacaceae</taxon>
        <taxon>Halopenitus</taxon>
    </lineage>
</organism>
<evidence type="ECO:0000256" key="2">
    <source>
        <dbReference type="SAM" id="Phobius"/>
    </source>
</evidence>
<reference evidence="4 5" key="1">
    <citation type="submission" date="2016-10" db="EMBL/GenBank/DDBJ databases">
        <authorList>
            <person name="de Groot N.N."/>
        </authorList>
    </citation>
    <scope>NUCLEOTIDE SEQUENCE [LARGE SCALE GENOMIC DNA]</scope>
    <source>
        <strain evidence="4 5">IBRC-M10418</strain>
    </source>
</reference>
<dbReference type="RefSeq" id="WP_092813357.1">
    <property type="nucleotide sequence ID" value="NZ_FNWU01000001.1"/>
</dbReference>
<dbReference type="OrthoDB" id="204947at2157"/>
<dbReference type="EMBL" id="FNWU01000001">
    <property type="protein sequence ID" value="SEH38083.1"/>
    <property type="molecule type" value="Genomic_DNA"/>
</dbReference>
<keyword evidence="2" id="KW-0472">Membrane</keyword>
<dbReference type="Pfam" id="PF24460">
    <property type="entry name" value="DUF7575"/>
    <property type="match status" value="1"/>
</dbReference>
<accession>A0A1H6HQL0</accession>
<keyword evidence="2" id="KW-1133">Transmembrane helix</keyword>
<feature type="transmembrane region" description="Helical" evidence="2">
    <location>
        <begin position="6"/>
        <end position="25"/>
    </location>
</feature>
<feature type="domain" description="DUF7575" evidence="3">
    <location>
        <begin position="143"/>
        <end position="168"/>
    </location>
</feature>
<evidence type="ECO:0000259" key="3">
    <source>
        <dbReference type="Pfam" id="PF24460"/>
    </source>
</evidence>
<feature type="transmembrane region" description="Helical" evidence="2">
    <location>
        <begin position="66"/>
        <end position="85"/>
    </location>
</feature>
<keyword evidence="2" id="KW-0812">Transmembrane</keyword>
<proteinExistence type="predicted"/>
<evidence type="ECO:0000313" key="5">
    <source>
        <dbReference type="Proteomes" id="UP000199215"/>
    </source>
</evidence>
<dbReference type="AlphaFoldDB" id="A0A1H6HQL0"/>
<keyword evidence="5" id="KW-1185">Reference proteome</keyword>
<dbReference type="InterPro" id="IPR055997">
    <property type="entry name" value="DUF7575"/>
</dbReference>
<name>A0A1H6HQL0_9EURY</name>
<feature type="region of interest" description="Disordered" evidence="1">
    <location>
        <begin position="95"/>
        <end position="139"/>
    </location>
</feature>
<evidence type="ECO:0000313" key="4">
    <source>
        <dbReference type="EMBL" id="SEH38083.1"/>
    </source>
</evidence>
<evidence type="ECO:0000256" key="1">
    <source>
        <dbReference type="SAM" id="MobiDB-lite"/>
    </source>
</evidence>
<gene>
    <name evidence="4" type="ORF">SAMN05192561_101314</name>
</gene>